<accession>A0AAU9CSJ2</accession>
<dbReference type="RefSeq" id="WP_338394616.1">
    <property type="nucleotide sequence ID" value="NZ_AP025314.1"/>
</dbReference>
<name>A0AAU9CSJ2_9BACT</name>
<protein>
    <submittedName>
        <fullName evidence="1">Uncharacterized protein</fullName>
    </submittedName>
</protein>
<dbReference type="AlphaFoldDB" id="A0AAU9CSJ2"/>
<dbReference type="Proteomes" id="UP001348817">
    <property type="component" value="Chromosome"/>
</dbReference>
<proteinExistence type="predicted"/>
<gene>
    <name evidence="1" type="ORF">FUAX_18460</name>
</gene>
<evidence type="ECO:0000313" key="1">
    <source>
        <dbReference type="EMBL" id="BDD09414.1"/>
    </source>
</evidence>
<dbReference type="EMBL" id="AP025314">
    <property type="protein sequence ID" value="BDD09414.1"/>
    <property type="molecule type" value="Genomic_DNA"/>
</dbReference>
<keyword evidence="2" id="KW-1185">Reference proteome</keyword>
<dbReference type="KEGG" id="fax:FUAX_18460"/>
<organism evidence="1 2">
    <name type="scientific">Fulvitalea axinellae</name>
    <dbReference type="NCBI Taxonomy" id="1182444"/>
    <lineage>
        <taxon>Bacteria</taxon>
        <taxon>Pseudomonadati</taxon>
        <taxon>Bacteroidota</taxon>
        <taxon>Cytophagia</taxon>
        <taxon>Cytophagales</taxon>
        <taxon>Persicobacteraceae</taxon>
        <taxon>Fulvitalea</taxon>
    </lineage>
</organism>
<reference evidence="1 2" key="1">
    <citation type="submission" date="2021-12" db="EMBL/GenBank/DDBJ databases">
        <title>Genome sequencing of bacteria with rrn-lacking chromosome and rrn-plasmid.</title>
        <authorList>
            <person name="Anda M."/>
            <person name="Iwasaki W."/>
        </authorList>
    </citation>
    <scope>NUCLEOTIDE SEQUENCE [LARGE SCALE GENOMIC DNA]</scope>
    <source>
        <strain evidence="1 2">DSM 100852</strain>
    </source>
</reference>
<evidence type="ECO:0000313" key="2">
    <source>
        <dbReference type="Proteomes" id="UP001348817"/>
    </source>
</evidence>
<sequence>MKNRGGYIARGPQAKKALDFKFLREKGISIIQELAGNNWTDYNVHDPGVTILDQLCYALTDMGYRSGLDIRTLLASQEGSDGRVTFLPPEEILTTAPLTLQDSRKMLIDGIDEICNAWFIPLSQLRDSNVKGLYLLLVELKDNAQKERCHQEISELLSEYRNLGEDIYKILFLEPQEINVQCTIVLENDYWAEEVHAQVLFLLDKYISKPVRFRSLEEMRELGFKDEEIYEGPRLERGFILDESLKPKDFYFRESEFINLLLDIPGIKSVKHFDLLMQKQVAGGDYEFVNFTDRLSGKEVPEAMVVGWTQAPRLAKVHREDVNNPLFFKYLKRNTPLSLFQDAVISELKRLEAEVRHSYKKKMAQGEVEVEDLSDYRIDLSRYTSIQNHFPSIYRLTEKRLDNIPEPERRSEVLQLKGFLLLFEQILSNHLAQLSHFGELYSLDPELETSFYAQVPEDILQLDKLIPYGNADVLLQTVEDILHRIDDFGERRLAFLKHLMNRFGERYDEFPFHKFNFYPEFRPQSEIFSIIRLLGEQGPLSTNKAVAPPPLDGYWRKENYSVLERRMRLKLDLPLRANKFASELFPKVFFKKRNPEEQAKEFFTGDFKFHERNSGFKGIWDYSEKVKKGLHRKLVEQIEVDEELFRRGIWEDNYRLLRFVTKKYDYTALLFNSYEDKSFWVERIKRDKVNISGAADKKTYLVYTKNGKVCYVLEFLDHDVRVEDRLVVWRALEIYRNEEDAAKAAFSLKELLIEWNYKSEGLYVIDHILLRPRKMDPSVKLLFRDGDMDLLPVTHEHLLSLEDELIKLLLDIRSIETSPFVVEWDSETFFQIQTYEEGLIEGERVGDYSNQKQAEIALAEMESSLSDGKSLKVVPTQRNVYSVLSRKAEKVLAKVDKRFLNETDAQEFADRVTKYVNSMTEFGINRRKDMHVMADDVKGEFASEEYNFTVTVLLPGWTARFHDREFRHLTEGAIRKNTPAHIALRIKWISLNEMVVFEKLYSDWIGVFSAFNPGDDCEKINALSDELMRFLKGMYTLDSPMDVSEYFRIRQEY</sequence>